<protein>
    <recommendedName>
        <fullName evidence="2">DUF5671 domain-containing protein</fullName>
    </recommendedName>
</protein>
<keyword evidence="1" id="KW-0812">Transmembrane</keyword>
<feature type="transmembrane region" description="Helical" evidence="1">
    <location>
        <begin position="53"/>
        <end position="72"/>
    </location>
</feature>
<feature type="domain" description="DUF5671" evidence="2">
    <location>
        <begin position="318"/>
        <end position="447"/>
    </location>
</feature>
<feature type="transmembrane region" description="Helical" evidence="1">
    <location>
        <begin position="286"/>
        <end position="303"/>
    </location>
</feature>
<reference evidence="3 4" key="1">
    <citation type="journal article" date="2019" name="Int. J. Syst. Evol. Microbiol.">
        <title>The Global Catalogue of Microorganisms (GCM) 10K type strain sequencing project: providing services to taxonomists for standard genome sequencing and annotation.</title>
        <authorList>
            <consortium name="The Broad Institute Genomics Platform"/>
            <consortium name="The Broad Institute Genome Sequencing Center for Infectious Disease"/>
            <person name="Wu L."/>
            <person name="Ma J."/>
        </authorList>
    </citation>
    <scope>NUCLEOTIDE SEQUENCE [LARGE SCALE GENOMIC DNA]</scope>
    <source>
        <strain evidence="3 4">JCM 16034</strain>
    </source>
</reference>
<keyword evidence="1" id="KW-0472">Membrane</keyword>
<proteinExistence type="predicted"/>
<feature type="transmembrane region" description="Helical" evidence="1">
    <location>
        <begin position="93"/>
        <end position="113"/>
    </location>
</feature>
<dbReference type="RefSeq" id="WP_344298674.1">
    <property type="nucleotide sequence ID" value="NZ_BAAAQW010000003.1"/>
</dbReference>
<feature type="domain" description="DUF5671" evidence="2">
    <location>
        <begin position="10"/>
        <end position="121"/>
    </location>
</feature>
<sequence length="556" mass="57871">MSSALPAVRRLILYVLLFALVVIAASGLSGLVTRTLPSGQVLAGEATAGLAQSLAFTVIGVPLAALLWWFVWRRLADPEERRSTAWDLYVAGLYSVALVVASTQLLALLAGLVEGRTEGWNGFLATAVVWAGVLAWHRWMWRSTVKGPLLLADVPAVVGAGYGLALGAAMAGTALTRLIRAAVQSLSGDQMAVLATQGESRTWWGGVLAAAVWAAGGALVWLWHWIVEGGRRLRTGFSDVVLVLVGIFAAGVAALGGAGTVLFVVLRLLFDRDEAAAPVLSLLDPLPAALAAGTIGWLVWAYHRPLVAARSIAAQQAARLVTAGIALVGAASGVGVIINALLSLVRAPLAGTGARTLLLGGIASLAVGGLVWWFVWKPTHVLSEPLAGQPPGRRIYLVVVFGVSAVAALVTLLVIGFQVFRSWLAGGGGLALIADIRVPLGILVATALAASYHYAVWRHDRAELPAHAARPSIGKAILVTALDPEPFSRAITEATGATVTIWRSVDGLPSKQAPPPAQREAPSTEAVAKALEGIRSRRALVLVGPGDRVEALPLEG</sequence>
<accession>A0ABN3BPA9</accession>
<feature type="transmembrane region" description="Helical" evidence="1">
    <location>
        <begin position="203"/>
        <end position="227"/>
    </location>
</feature>
<comment type="caution">
    <text evidence="3">The sequence shown here is derived from an EMBL/GenBank/DDBJ whole genome shotgun (WGS) entry which is preliminary data.</text>
</comment>
<feature type="transmembrane region" description="Helical" evidence="1">
    <location>
        <begin position="357"/>
        <end position="375"/>
    </location>
</feature>
<dbReference type="InterPro" id="IPR043728">
    <property type="entry name" value="DUF5671"/>
</dbReference>
<feature type="transmembrane region" description="Helical" evidence="1">
    <location>
        <begin position="324"/>
        <end position="345"/>
    </location>
</feature>
<evidence type="ECO:0000313" key="4">
    <source>
        <dbReference type="Proteomes" id="UP001500432"/>
    </source>
</evidence>
<evidence type="ECO:0000256" key="1">
    <source>
        <dbReference type="SAM" id="Phobius"/>
    </source>
</evidence>
<feature type="transmembrane region" description="Helical" evidence="1">
    <location>
        <begin position="440"/>
        <end position="457"/>
    </location>
</feature>
<dbReference type="EMBL" id="BAAAQW010000003">
    <property type="protein sequence ID" value="GAA2198418.1"/>
    <property type="molecule type" value="Genomic_DNA"/>
</dbReference>
<feature type="transmembrane region" description="Helical" evidence="1">
    <location>
        <begin position="395"/>
        <end position="420"/>
    </location>
</feature>
<feature type="transmembrane region" description="Helical" evidence="1">
    <location>
        <begin position="239"/>
        <end position="266"/>
    </location>
</feature>
<keyword evidence="4" id="KW-1185">Reference proteome</keyword>
<keyword evidence="1" id="KW-1133">Transmembrane helix</keyword>
<gene>
    <name evidence="3" type="ORF">GCM10009849_11020</name>
</gene>
<dbReference type="Proteomes" id="UP001500432">
    <property type="component" value="Unassembled WGS sequence"/>
</dbReference>
<evidence type="ECO:0000259" key="2">
    <source>
        <dbReference type="Pfam" id="PF18920"/>
    </source>
</evidence>
<dbReference type="Pfam" id="PF18920">
    <property type="entry name" value="DUF5671"/>
    <property type="match status" value="2"/>
</dbReference>
<name>A0ABN3BPA9_9MICC</name>
<feature type="transmembrane region" description="Helical" evidence="1">
    <location>
        <begin position="12"/>
        <end position="33"/>
    </location>
</feature>
<feature type="transmembrane region" description="Helical" evidence="1">
    <location>
        <begin position="149"/>
        <end position="171"/>
    </location>
</feature>
<feature type="transmembrane region" description="Helical" evidence="1">
    <location>
        <begin position="119"/>
        <end position="137"/>
    </location>
</feature>
<organism evidence="3 4">
    <name type="scientific">Sinomonas flava</name>
    <dbReference type="NCBI Taxonomy" id="496857"/>
    <lineage>
        <taxon>Bacteria</taxon>
        <taxon>Bacillati</taxon>
        <taxon>Actinomycetota</taxon>
        <taxon>Actinomycetes</taxon>
        <taxon>Micrococcales</taxon>
        <taxon>Micrococcaceae</taxon>
        <taxon>Sinomonas</taxon>
    </lineage>
</organism>
<evidence type="ECO:0000313" key="3">
    <source>
        <dbReference type="EMBL" id="GAA2198418.1"/>
    </source>
</evidence>